<gene>
    <name evidence="1" type="ORF">CDAR_557581</name>
</gene>
<sequence length="118" mass="13455">MFIHSSDEYLSAIIAKVSEVSPSLGRFLVYSYVEKYLLLSNSLSVLQFTEKLPVGFNYSIFLSYHDALVQRRISECLGASLYFLQKSLFVLWDLSKYFIIALSRRAPSGSIVSLKCCY</sequence>
<evidence type="ECO:0000313" key="1">
    <source>
        <dbReference type="EMBL" id="GIY18142.1"/>
    </source>
</evidence>
<proteinExistence type="predicted"/>
<dbReference type="AlphaFoldDB" id="A0AAV4R9R6"/>
<keyword evidence="2" id="KW-1185">Reference proteome</keyword>
<evidence type="ECO:0000313" key="2">
    <source>
        <dbReference type="Proteomes" id="UP001054837"/>
    </source>
</evidence>
<dbReference type="Proteomes" id="UP001054837">
    <property type="component" value="Unassembled WGS sequence"/>
</dbReference>
<comment type="caution">
    <text evidence="1">The sequence shown here is derived from an EMBL/GenBank/DDBJ whole genome shotgun (WGS) entry which is preliminary data.</text>
</comment>
<dbReference type="EMBL" id="BPLQ01005871">
    <property type="protein sequence ID" value="GIY18142.1"/>
    <property type="molecule type" value="Genomic_DNA"/>
</dbReference>
<name>A0AAV4R9R6_9ARAC</name>
<organism evidence="1 2">
    <name type="scientific">Caerostris darwini</name>
    <dbReference type="NCBI Taxonomy" id="1538125"/>
    <lineage>
        <taxon>Eukaryota</taxon>
        <taxon>Metazoa</taxon>
        <taxon>Ecdysozoa</taxon>
        <taxon>Arthropoda</taxon>
        <taxon>Chelicerata</taxon>
        <taxon>Arachnida</taxon>
        <taxon>Araneae</taxon>
        <taxon>Araneomorphae</taxon>
        <taxon>Entelegynae</taxon>
        <taxon>Araneoidea</taxon>
        <taxon>Araneidae</taxon>
        <taxon>Caerostris</taxon>
    </lineage>
</organism>
<protein>
    <recommendedName>
        <fullName evidence="3">Maturase K</fullName>
    </recommendedName>
</protein>
<reference evidence="1 2" key="1">
    <citation type="submission" date="2021-06" db="EMBL/GenBank/DDBJ databases">
        <title>Caerostris darwini draft genome.</title>
        <authorList>
            <person name="Kono N."/>
            <person name="Arakawa K."/>
        </authorList>
    </citation>
    <scope>NUCLEOTIDE SEQUENCE [LARGE SCALE GENOMIC DNA]</scope>
</reference>
<evidence type="ECO:0008006" key="3">
    <source>
        <dbReference type="Google" id="ProtNLM"/>
    </source>
</evidence>
<accession>A0AAV4R9R6</accession>